<dbReference type="PANTHER" id="PTHR35149">
    <property type="entry name" value="SLL5132 PROTEIN"/>
    <property type="match status" value="1"/>
</dbReference>
<dbReference type="AlphaFoldDB" id="A0A0K1JE17"/>
<dbReference type="PANTHER" id="PTHR35149:SF2">
    <property type="entry name" value="DUF262 DOMAIN-CONTAINING PROTEIN"/>
    <property type="match status" value="1"/>
</dbReference>
<feature type="domain" description="GmrSD restriction endonucleases C-terminal" evidence="2">
    <location>
        <begin position="404"/>
        <end position="519"/>
    </location>
</feature>
<accession>A0A0K1JE17</accession>
<dbReference type="Pfam" id="PF03235">
    <property type="entry name" value="GmrSD_N"/>
    <property type="match status" value="1"/>
</dbReference>
<evidence type="ECO:0000259" key="1">
    <source>
        <dbReference type="Pfam" id="PF03235"/>
    </source>
</evidence>
<proteinExistence type="predicted"/>
<name>A0A0K1JE17_9MICO</name>
<protein>
    <recommendedName>
        <fullName evidence="5">DUF262 domain-containing protein</fullName>
    </recommendedName>
</protein>
<keyword evidence="4" id="KW-1185">Reference proteome</keyword>
<dbReference type="InterPro" id="IPR011089">
    <property type="entry name" value="GmrSD_C"/>
</dbReference>
<organism evidence="3 4">
    <name type="scientific">Luteipulveratus mongoliensis</name>
    <dbReference type="NCBI Taxonomy" id="571913"/>
    <lineage>
        <taxon>Bacteria</taxon>
        <taxon>Bacillati</taxon>
        <taxon>Actinomycetota</taxon>
        <taxon>Actinomycetes</taxon>
        <taxon>Micrococcales</taxon>
        <taxon>Dermacoccaceae</taxon>
        <taxon>Luteipulveratus</taxon>
    </lineage>
</organism>
<dbReference type="Pfam" id="PF07510">
    <property type="entry name" value="GmrSD_C"/>
    <property type="match status" value="1"/>
</dbReference>
<dbReference type="STRING" id="571913.VV02_02160"/>
<reference evidence="3 4" key="1">
    <citation type="submission" date="2015-03" db="EMBL/GenBank/DDBJ databases">
        <title>Luteipulveratus halotolerans sp. nov., a novel actinobacterium (Dermacoccaceae) from Sarawak, Malaysia.</title>
        <authorList>
            <person name="Juboi H."/>
            <person name="Basik A."/>
            <person name="Shamsul S.S."/>
            <person name="Arnold P."/>
            <person name="Schmitt E.K."/>
            <person name="Sanglier J.-J."/>
            <person name="Yeo T."/>
        </authorList>
    </citation>
    <scope>NUCLEOTIDE SEQUENCE [LARGE SCALE GENOMIC DNA]</scope>
    <source>
        <strain evidence="3 4">MN07-A0370</strain>
    </source>
</reference>
<dbReference type="KEGG" id="lmoi:VV02_02160"/>
<feature type="domain" description="GmrSD restriction endonucleases N-terminal" evidence="1">
    <location>
        <begin position="2"/>
        <end position="198"/>
    </location>
</feature>
<evidence type="ECO:0000313" key="4">
    <source>
        <dbReference type="Proteomes" id="UP000066480"/>
    </source>
</evidence>
<sequence length="528" mass="59908">MQEFLDDLIDAKSEGYFIGPMVVYKAGFRYAIVDGQQRLTTITLLLSVLRDYLNDLGETDRADGIHNFIETKDEENRKHYVLQSGAAGGHLYDNYLSAVRGERKVATNEDQRNIDAAVKDLRSQLESKLEDRRVGDATEDQIRDHTIAYLSDVRARVLSLNVIWIPLESEQQAYAIFETLNSRGKDLDTVDLVKNLVFSGLPAENADHDPHAEDWRELRRVLEEDGKRAVPNMFIHHWWLSWAPFVAERRVFGKISDHVKAEKLSHSDLLTALLNNARLYAKITNPAGAKWDREFNPVKEALEALLVFGVRQPRPLLLAALRAHSEDRLSLKQLTKLLAAVESFHYITTAVMRLSSSGGVSKMYATFAHRLTEADNKDDAGQVLTDIRSALKDRIPEDGFEPAFLERLRYSKAEADQKDLVFYTLGRLQRGLRPKHPLERGSCNVEHIHPQSSGTEWASQIGNLVWLPKSLNDELGDKSFKAKKAILEKHVDQLVLDGAMESEEWSEDAVIQRGRILAQLAVEKVWLL</sequence>
<evidence type="ECO:0000259" key="2">
    <source>
        <dbReference type="Pfam" id="PF07510"/>
    </source>
</evidence>
<dbReference type="Proteomes" id="UP000066480">
    <property type="component" value="Chromosome"/>
</dbReference>
<dbReference type="PATRIC" id="fig|571913.6.peg.443"/>
<dbReference type="InterPro" id="IPR004919">
    <property type="entry name" value="GmrSD_N"/>
</dbReference>
<evidence type="ECO:0000313" key="3">
    <source>
        <dbReference type="EMBL" id="AKU14949.1"/>
    </source>
</evidence>
<gene>
    <name evidence="3" type="ORF">VV02_02160</name>
</gene>
<dbReference type="EMBL" id="CP011112">
    <property type="protein sequence ID" value="AKU14949.1"/>
    <property type="molecule type" value="Genomic_DNA"/>
</dbReference>
<evidence type="ECO:0008006" key="5">
    <source>
        <dbReference type="Google" id="ProtNLM"/>
    </source>
</evidence>